<organism evidence="3">
    <name type="scientific">Edafosvirus sp</name>
    <dbReference type="NCBI Taxonomy" id="2487765"/>
    <lineage>
        <taxon>Viruses</taxon>
        <taxon>Varidnaviria</taxon>
        <taxon>Bamfordvirae</taxon>
        <taxon>Nucleocytoviricota</taxon>
        <taxon>Megaviricetes</taxon>
        <taxon>Imitervirales</taxon>
        <taxon>Mimiviridae</taxon>
        <taxon>Klosneuvirinae</taxon>
    </lineage>
</organism>
<evidence type="ECO:0000313" key="3">
    <source>
        <dbReference type="EMBL" id="AYV78312.1"/>
    </source>
</evidence>
<keyword evidence="2" id="KW-0812">Transmembrane</keyword>
<sequence>MLCAMPYLPYNEVNIFVTPFYIVPVFFVTSLLLFHSIPQATDYIYSKNIKFSDLIDSNEIQQEAKERYIRYHRIMMVILLSITISVIVYYYEFIYKLRDRGLFEMFAVIRGFIIQIYLDVQKKAAEILKTILYKKKEYHIKKRSSIALESVKTDSSKEMKQNENKLDKTPGSNDGVTTTSVKLIVPNNEQS</sequence>
<name>A0A3G4ZTT7_9VIRU</name>
<accession>A0A3G4ZTT7</accession>
<keyword evidence="2" id="KW-0472">Membrane</keyword>
<evidence type="ECO:0000256" key="2">
    <source>
        <dbReference type="SAM" id="Phobius"/>
    </source>
</evidence>
<feature type="transmembrane region" description="Helical" evidence="2">
    <location>
        <begin position="74"/>
        <end position="91"/>
    </location>
</feature>
<keyword evidence="2" id="KW-1133">Transmembrane helix</keyword>
<dbReference type="EMBL" id="MK072074">
    <property type="protein sequence ID" value="AYV78312.1"/>
    <property type="molecule type" value="Genomic_DNA"/>
</dbReference>
<protein>
    <submittedName>
        <fullName evidence="3">Uncharacterized protein</fullName>
    </submittedName>
</protein>
<feature type="region of interest" description="Disordered" evidence="1">
    <location>
        <begin position="151"/>
        <end position="178"/>
    </location>
</feature>
<proteinExistence type="predicted"/>
<feature type="compositionally biased region" description="Basic and acidic residues" evidence="1">
    <location>
        <begin position="151"/>
        <end position="168"/>
    </location>
</feature>
<gene>
    <name evidence="3" type="ORF">Edafosvirus9_26</name>
</gene>
<evidence type="ECO:0000256" key="1">
    <source>
        <dbReference type="SAM" id="MobiDB-lite"/>
    </source>
</evidence>
<reference evidence="3" key="1">
    <citation type="submission" date="2018-10" db="EMBL/GenBank/DDBJ databases">
        <title>Hidden diversity of soil giant viruses.</title>
        <authorList>
            <person name="Schulz F."/>
            <person name="Alteio L."/>
            <person name="Goudeau D."/>
            <person name="Ryan E.M."/>
            <person name="Malmstrom R.R."/>
            <person name="Blanchard J."/>
            <person name="Woyke T."/>
        </authorList>
    </citation>
    <scope>NUCLEOTIDE SEQUENCE</scope>
    <source>
        <strain evidence="3">EDV1</strain>
    </source>
</reference>
<feature type="transmembrane region" description="Helical" evidence="2">
    <location>
        <begin position="15"/>
        <end position="34"/>
    </location>
</feature>